<dbReference type="Proteomes" id="UP001153555">
    <property type="component" value="Unassembled WGS sequence"/>
</dbReference>
<dbReference type="GO" id="GO:0008270">
    <property type="term" value="F:zinc ion binding"/>
    <property type="evidence" value="ECO:0007669"/>
    <property type="project" value="UniProtKB-KW"/>
</dbReference>
<protein>
    <submittedName>
        <fullName evidence="3">Zinc knuckle (CCHC-type) family protein</fullName>
    </submittedName>
</protein>
<feature type="non-terminal residue" evidence="3">
    <location>
        <position position="1"/>
    </location>
</feature>
<dbReference type="PROSITE" id="PS50158">
    <property type="entry name" value="ZF_CCHC"/>
    <property type="match status" value="3"/>
</dbReference>
<name>A0A9N7RRF7_STRHE</name>
<sequence length="128" mass="14193">VTSCLICSKKGHLITDCPNKNDLVDFTSRLCVKCGNTGHDMVSCTNNYDSKDVKAMDCYICRKSGHLCCVDDKSDGSTGASCYKCGRLGHYGSECMKMKLNDVAAFDPQPFCKRCKLSGHYRRKCPQK</sequence>
<gene>
    <name evidence="3" type="ORF">SHERM_08866</name>
</gene>
<dbReference type="AlphaFoldDB" id="A0A9N7RRF7"/>
<organism evidence="3 4">
    <name type="scientific">Striga hermonthica</name>
    <name type="common">Purple witchweed</name>
    <name type="synonym">Buchnera hermonthica</name>
    <dbReference type="NCBI Taxonomy" id="68872"/>
    <lineage>
        <taxon>Eukaryota</taxon>
        <taxon>Viridiplantae</taxon>
        <taxon>Streptophyta</taxon>
        <taxon>Embryophyta</taxon>
        <taxon>Tracheophyta</taxon>
        <taxon>Spermatophyta</taxon>
        <taxon>Magnoliopsida</taxon>
        <taxon>eudicotyledons</taxon>
        <taxon>Gunneridae</taxon>
        <taxon>Pentapetalae</taxon>
        <taxon>asterids</taxon>
        <taxon>lamiids</taxon>
        <taxon>Lamiales</taxon>
        <taxon>Orobanchaceae</taxon>
        <taxon>Buchnereae</taxon>
        <taxon>Striga</taxon>
    </lineage>
</organism>
<keyword evidence="4" id="KW-1185">Reference proteome</keyword>
<dbReference type="InterPro" id="IPR036875">
    <property type="entry name" value="Znf_CCHC_sf"/>
</dbReference>
<reference evidence="3" key="1">
    <citation type="submission" date="2019-12" db="EMBL/GenBank/DDBJ databases">
        <authorList>
            <person name="Scholes J."/>
        </authorList>
    </citation>
    <scope>NUCLEOTIDE SEQUENCE</scope>
</reference>
<dbReference type="OrthoDB" id="427960at2759"/>
<feature type="domain" description="CCHC-type" evidence="2">
    <location>
        <begin position="4"/>
        <end position="19"/>
    </location>
</feature>
<dbReference type="Gene3D" id="4.10.60.10">
    <property type="entry name" value="Zinc finger, CCHC-type"/>
    <property type="match status" value="2"/>
</dbReference>
<evidence type="ECO:0000313" key="3">
    <source>
        <dbReference type="EMBL" id="CAA0843012.1"/>
    </source>
</evidence>
<feature type="non-terminal residue" evidence="3">
    <location>
        <position position="128"/>
    </location>
</feature>
<dbReference type="SMART" id="SM00343">
    <property type="entry name" value="ZnF_C2HC"/>
    <property type="match status" value="4"/>
</dbReference>
<dbReference type="InterPro" id="IPR001878">
    <property type="entry name" value="Znf_CCHC"/>
</dbReference>
<feature type="domain" description="CCHC-type" evidence="2">
    <location>
        <begin position="82"/>
        <end position="95"/>
    </location>
</feature>
<dbReference type="Pfam" id="PF00098">
    <property type="entry name" value="zf-CCHC"/>
    <property type="match status" value="1"/>
</dbReference>
<dbReference type="PANTHER" id="PTHR46978:SF1">
    <property type="entry name" value="ZINC KNUCKLE (CCHC-TYPE) FAMILY PROTEIN"/>
    <property type="match status" value="1"/>
</dbReference>
<keyword evidence="1" id="KW-0862">Zinc</keyword>
<proteinExistence type="predicted"/>
<evidence type="ECO:0000256" key="1">
    <source>
        <dbReference type="PROSITE-ProRule" id="PRU00047"/>
    </source>
</evidence>
<dbReference type="GO" id="GO:0003676">
    <property type="term" value="F:nucleic acid binding"/>
    <property type="evidence" value="ECO:0007669"/>
    <property type="project" value="InterPro"/>
</dbReference>
<comment type="caution">
    <text evidence="3">The sequence shown here is derived from an EMBL/GenBank/DDBJ whole genome shotgun (WGS) entry which is preliminary data.</text>
</comment>
<keyword evidence="1" id="KW-0863">Zinc-finger</keyword>
<evidence type="ECO:0000259" key="2">
    <source>
        <dbReference type="PROSITE" id="PS50158"/>
    </source>
</evidence>
<dbReference type="EMBL" id="CACSLK010034598">
    <property type="protein sequence ID" value="CAA0843012.1"/>
    <property type="molecule type" value="Genomic_DNA"/>
</dbReference>
<feature type="domain" description="CCHC-type" evidence="2">
    <location>
        <begin position="112"/>
        <end position="127"/>
    </location>
</feature>
<evidence type="ECO:0000313" key="4">
    <source>
        <dbReference type="Proteomes" id="UP001153555"/>
    </source>
</evidence>
<dbReference type="PANTHER" id="PTHR46978">
    <property type="entry name" value="ZINC KNUCKLE (CCHC-TYPE) FAMILY PROTEIN"/>
    <property type="match status" value="1"/>
</dbReference>
<accession>A0A9N7RRF7</accession>
<dbReference type="SUPFAM" id="SSF57756">
    <property type="entry name" value="Retrovirus zinc finger-like domains"/>
    <property type="match status" value="2"/>
</dbReference>
<keyword evidence="1" id="KW-0479">Metal-binding</keyword>